<evidence type="ECO:0000313" key="4">
    <source>
        <dbReference type="Proteomes" id="UP000008457"/>
    </source>
</evidence>
<proteinExistence type="predicted"/>
<dbReference type="InterPro" id="IPR048402">
    <property type="entry name" value="YpeB_N"/>
</dbReference>
<accession>F4A2I1</accession>
<dbReference type="InterPro" id="IPR014239">
    <property type="entry name" value="YpeB_PepSY1-2"/>
</dbReference>
<dbReference type="Pfam" id="PF20769">
    <property type="entry name" value="YPEB_N"/>
    <property type="match status" value="1"/>
</dbReference>
<dbReference type="EMBL" id="CP002360">
    <property type="protein sequence ID" value="AEE97247.1"/>
    <property type="molecule type" value="Genomic_DNA"/>
</dbReference>
<dbReference type="eggNOG" id="COG2959">
    <property type="taxonomic scope" value="Bacteria"/>
</dbReference>
<feature type="domain" description="Sporulation protein YpeB N-terminal" evidence="2">
    <location>
        <begin position="29"/>
        <end position="164"/>
    </location>
</feature>
<gene>
    <name evidence="3" type="ordered locus">Mahau_2075</name>
</gene>
<keyword evidence="4" id="KW-1185">Reference proteome</keyword>
<dbReference type="AlphaFoldDB" id="F4A2I1"/>
<dbReference type="KEGG" id="mas:Mahau_2075"/>
<evidence type="ECO:0000259" key="2">
    <source>
        <dbReference type="Pfam" id="PF20769"/>
    </source>
</evidence>
<dbReference type="STRING" id="697281.Mahau_2075"/>
<dbReference type="Pfam" id="PF14620">
    <property type="entry name" value="YPEB_PepSY1-2"/>
    <property type="match status" value="1"/>
</dbReference>
<feature type="domain" description="Sporulation protein YpeB PepSY1 and PepSY2" evidence="1">
    <location>
        <begin position="182"/>
        <end position="374"/>
    </location>
</feature>
<reference evidence="4" key="1">
    <citation type="submission" date="2010-11" db="EMBL/GenBank/DDBJ databases">
        <title>The complete genome of Mahella australiensis DSM 15567.</title>
        <authorList>
            <consortium name="US DOE Joint Genome Institute (JGI-PGF)"/>
            <person name="Lucas S."/>
            <person name="Copeland A."/>
            <person name="Lapidus A."/>
            <person name="Bruce D."/>
            <person name="Goodwin L."/>
            <person name="Pitluck S."/>
            <person name="Kyrpides N."/>
            <person name="Mavromatis K."/>
            <person name="Pagani I."/>
            <person name="Ivanova N."/>
            <person name="Teshima H."/>
            <person name="Brettin T."/>
            <person name="Detter J.C."/>
            <person name="Han C."/>
            <person name="Tapia R."/>
            <person name="Land M."/>
            <person name="Hauser L."/>
            <person name="Markowitz V."/>
            <person name="Cheng J.-F."/>
            <person name="Hugenholtz P."/>
            <person name="Woyke T."/>
            <person name="Wu D."/>
            <person name="Spring S."/>
            <person name="Pukall R."/>
            <person name="Steenblock K."/>
            <person name="Schneider S."/>
            <person name="Klenk H.-P."/>
            <person name="Eisen J.A."/>
        </authorList>
    </citation>
    <scope>NUCLEOTIDE SEQUENCE [LARGE SCALE GENOMIC DNA]</scope>
    <source>
        <strain evidence="4">DSM 15567 / CIP 107919 / 50-1 BON</strain>
    </source>
</reference>
<dbReference type="RefSeq" id="WP_013781675.1">
    <property type="nucleotide sequence ID" value="NC_015520.1"/>
</dbReference>
<name>F4A2I1_MAHA5</name>
<evidence type="ECO:0000259" key="1">
    <source>
        <dbReference type="Pfam" id="PF14620"/>
    </source>
</evidence>
<dbReference type="HOGENOM" id="CLU_045803_0_0_9"/>
<dbReference type="OrthoDB" id="2372097at2"/>
<protein>
    <submittedName>
        <fullName evidence="3">Germination protein YpeB</fullName>
    </submittedName>
</protein>
<sequence length="450" mass="50969">MKRRHWILPMVLATSLVVVGLWGYDQYRQKQQYNIYMENLYEKSFYNLVSYTQSIEGNMSKLMATATPAQYSLILTDIWRQAESAGDSLGQLPISHIALDNTAKFLNQIGDFSYYLARNATKGKTISGEEWRKLEELHNYSADMKSQLLALEQDVSANHISWSEIMQKGGRTLNNQKAPTVDSHFQDIEKTMMDYPTLIYDGPFSESVERRKPLGLIGNSVSYEQAQKIAENFIGKDVVASIRKIGEDKGAIPTWNMEITPKNTSRPHIFINISKKGGRIIWMTSSATAPKQNMTIQQAMDKAGTFLREKGYKNMAATYAQHYNGIAIINFAYKQDDVIVYPDLIKVKVSMDDGNIVGFESTGYLMSHIQRKLPEPTLTEKEAREFVSDRLSIKSARLAVIPTPAKNEVLTYEFKAEFAGEQYLVYINALNGNEENILKILTTDNGILTI</sequence>
<reference evidence="3 4" key="2">
    <citation type="journal article" date="2011" name="Stand. Genomic Sci.">
        <title>Complete genome sequence of Mahella australiensis type strain (50-1 BON).</title>
        <authorList>
            <person name="Sikorski J."/>
            <person name="Teshima H."/>
            <person name="Nolan M."/>
            <person name="Lucas S."/>
            <person name="Hammon N."/>
            <person name="Deshpande S."/>
            <person name="Cheng J.F."/>
            <person name="Pitluck S."/>
            <person name="Liolios K."/>
            <person name="Pagani I."/>
            <person name="Ivanova N."/>
            <person name="Huntemann M."/>
            <person name="Mavromatis K."/>
            <person name="Ovchinikova G."/>
            <person name="Pati A."/>
            <person name="Tapia R."/>
            <person name="Han C."/>
            <person name="Goodwin L."/>
            <person name="Chen A."/>
            <person name="Palaniappan K."/>
            <person name="Land M."/>
            <person name="Hauser L."/>
            <person name="Ngatchou-Djao O.D."/>
            <person name="Rohde M."/>
            <person name="Pukall R."/>
            <person name="Spring S."/>
            <person name="Abt B."/>
            <person name="Goker M."/>
            <person name="Detter J.C."/>
            <person name="Woyke T."/>
            <person name="Bristow J."/>
            <person name="Markowitz V."/>
            <person name="Hugenholtz P."/>
            <person name="Eisen J.A."/>
            <person name="Kyrpides N.C."/>
            <person name="Klenk H.P."/>
            <person name="Lapidus A."/>
        </authorList>
    </citation>
    <scope>NUCLEOTIDE SEQUENCE [LARGE SCALE GENOMIC DNA]</scope>
    <source>
        <strain evidence="4">DSM 15567 / CIP 107919 / 50-1 BON</strain>
    </source>
</reference>
<dbReference type="NCBIfam" id="TIGR02889">
    <property type="entry name" value="spore_YpeB"/>
    <property type="match status" value="1"/>
</dbReference>
<dbReference type="Proteomes" id="UP000008457">
    <property type="component" value="Chromosome"/>
</dbReference>
<dbReference type="GO" id="GO:0009847">
    <property type="term" value="P:spore germination"/>
    <property type="evidence" value="ECO:0007669"/>
    <property type="project" value="InterPro"/>
</dbReference>
<organism evidence="3 4">
    <name type="scientific">Mahella australiensis (strain DSM 15567 / CIP 107919 / 50-1 BON)</name>
    <dbReference type="NCBI Taxonomy" id="697281"/>
    <lineage>
        <taxon>Bacteria</taxon>
        <taxon>Bacillati</taxon>
        <taxon>Bacillota</taxon>
        <taxon>Clostridia</taxon>
        <taxon>Thermoanaerobacterales</taxon>
        <taxon>Thermoanaerobacterales Family IV. Incertae Sedis</taxon>
        <taxon>Mahella</taxon>
    </lineage>
</organism>
<evidence type="ECO:0000313" key="3">
    <source>
        <dbReference type="EMBL" id="AEE97247.1"/>
    </source>
</evidence>